<dbReference type="InterPro" id="IPR000504">
    <property type="entry name" value="RRM_dom"/>
</dbReference>
<dbReference type="AlphaFoldDB" id="A7RRH3"/>
<dbReference type="GO" id="GO:0003723">
    <property type="term" value="F:RNA binding"/>
    <property type="evidence" value="ECO:0000318"/>
    <property type="project" value="GO_Central"/>
</dbReference>
<keyword evidence="8" id="KW-1185">Reference proteome</keyword>
<sequence>MAAEGTSSVPLAAPEIDDAVSERKLWIGNLDKRLSEFNILKILQQFGEIEHFQFLFHGNGPNRGEPRGYCFVEFKKKEDARKALRGLNKKIVLSRALVVDWAHHHKSSADEPQKSKHTNIVPNAQTSTHSPSNESKIKAIEAKLRVMASTGDVNPTHLGWSKHPLLVESEKNQTHPYKSSKPRGRGEWKGKRHR</sequence>
<dbReference type="PhylomeDB" id="A7RRH3"/>
<dbReference type="Pfam" id="PF00076">
    <property type="entry name" value="RRM_1"/>
    <property type="match status" value="1"/>
</dbReference>
<evidence type="ECO:0000256" key="4">
    <source>
        <dbReference type="PROSITE-ProRule" id="PRU00176"/>
    </source>
</evidence>
<accession>A7RRH3</accession>
<feature type="region of interest" description="Disordered" evidence="5">
    <location>
        <begin position="167"/>
        <end position="194"/>
    </location>
</feature>
<feature type="compositionally biased region" description="Basic and acidic residues" evidence="5">
    <location>
        <begin position="184"/>
        <end position="194"/>
    </location>
</feature>
<gene>
    <name evidence="7" type="ORF">NEMVEDRAFT_v1g201038</name>
</gene>
<dbReference type="EMBL" id="DS469531">
    <property type="protein sequence ID" value="EDO45951.1"/>
    <property type="molecule type" value="Genomic_DNA"/>
</dbReference>
<dbReference type="OMA" id="FACGRPL"/>
<evidence type="ECO:0000256" key="5">
    <source>
        <dbReference type="SAM" id="MobiDB-lite"/>
    </source>
</evidence>
<dbReference type="PROSITE" id="PS50102">
    <property type="entry name" value="RRM"/>
    <property type="match status" value="1"/>
</dbReference>
<protein>
    <recommendedName>
        <fullName evidence="1">Probable RNA-binding protein 18</fullName>
    </recommendedName>
    <alternativeName>
        <fullName evidence="3">RNA-binding motif protein 18</fullName>
    </alternativeName>
</protein>
<dbReference type="InterPro" id="IPR012677">
    <property type="entry name" value="Nucleotide-bd_a/b_plait_sf"/>
</dbReference>
<evidence type="ECO:0000313" key="8">
    <source>
        <dbReference type="Proteomes" id="UP000001593"/>
    </source>
</evidence>
<feature type="domain" description="RRM" evidence="6">
    <location>
        <begin position="23"/>
        <end position="104"/>
    </location>
</feature>
<dbReference type="SMART" id="SM00360">
    <property type="entry name" value="RRM"/>
    <property type="match status" value="1"/>
</dbReference>
<name>A7RRH3_NEMVE</name>
<dbReference type="InterPro" id="IPR039157">
    <property type="entry name" value="RBM18_RRM"/>
</dbReference>
<evidence type="ECO:0000256" key="3">
    <source>
        <dbReference type="ARBA" id="ARBA00030780"/>
    </source>
</evidence>
<dbReference type="eggNOG" id="ENOG502RH7I">
    <property type="taxonomic scope" value="Eukaryota"/>
</dbReference>
<dbReference type="Gene3D" id="3.30.70.330">
    <property type="match status" value="1"/>
</dbReference>
<dbReference type="CDD" id="cd12355">
    <property type="entry name" value="RRM_RBM18"/>
    <property type="match status" value="1"/>
</dbReference>
<dbReference type="PANTHER" id="PTHR21245">
    <property type="entry name" value="HETEROGENEOUS NUCLEAR RIBONUCLEOPROTEIN"/>
    <property type="match status" value="1"/>
</dbReference>
<evidence type="ECO:0000259" key="6">
    <source>
        <dbReference type="PROSITE" id="PS50102"/>
    </source>
</evidence>
<feature type="compositionally biased region" description="Polar residues" evidence="5">
    <location>
        <begin position="118"/>
        <end position="134"/>
    </location>
</feature>
<dbReference type="SUPFAM" id="SSF54928">
    <property type="entry name" value="RNA-binding domain, RBD"/>
    <property type="match status" value="1"/>
</dbReference>
<keyword evidence="2 4" id="KW-0694">RNA-binding</keyword>
<evidence type="ECO:0000256" key="1">
    <source>
        <dbReference type="ARBA" id="ARBA00021141"/>
    </source>
</evidence>
<dbReference type="HOGENOM" id="CLU_066926_3_1_1"/>
<dbReference type="InParanoid" id="A7RRH3"/>
<feature type="region of interest" description="Disordered" evidence="5">
    <location>
        <begin position="104"/>
        <end position="135"/>
    </location>
</feature>
<dbReference type="KEGG" id="nve:5518089"/>
<dbReference type="InterPro" id="IPR035979">
    <property type="entry name" value="RBD_domain_sf"/>
</dbReference>
<evidence type="ECO:0000313" key="7">
    <source>
        <dbReference type="EMBL" id="EDO45951.1"/>
    </source>
</evidence>
<evidence type="ECO:0000256" key="2">
    <source>
        <dbReference type="ARBA" id="ARBA00022884"/>
    </source>
</evidence>
<reference evidence="7 8" key="1">
    <citation type="journal article" date="2007" name="Science">
        <title>Sea anemone genome reveals ancestral eumetazoan gene repertoire and genomic organization.</title>
        <authorList>
            <person name="Putnam N.H."/>
            <person name="Srivastava M."/>
            <person name="Hellsten U."/>
            <person name="Dirks B."/>
            <person name="Chapman J."/>
            <person name="Salamov A."/>
            <person name="Terry A."/>
            <person name="Shapiro H."/>
            <person name="Lindquist E."/>
            <person name="Kapitonov V.V."/>
            <person name="Jurka J."/>
            <person name="Genikhovich G."/>
            <person name="Grigoriev I.V."/>
            <person name="Lucas S.M."/>
            <person name="Steele R.E."/>
            <person name="Finnerty J.R."/>
            <person name="Technau U."/>
            <person name="Martindale M.Q."/>
            <person name="Rokhsar D.S."/>
        </authorList>
    </citation>
    <scope>NUCLEOTIDE SEQUENCE [LARGE SCALE GENOMIC DNA]</scope>
    <source>
        <strain evidence="8">CH2 X CH6</strain>
    </source>
</reference>
<dbReference type="Proteomes" id="UP000001593">
    <property type="component" value="Unassembled WGS sequence"/>
</dbReference>
<dbReference type="OrthoDB" id="6730379at2759"/>
<organism evidence="7 8">
    <name type="scientific">Nematostella vectensis</name>
    <name type="common">Starlet sea anemone</name>
    <dbReference type="NCBI Taxonomy" id="45351"/>
    <lineage>
        <taxon>Eukaryota</taxon>
        <taxon>Metazoa</taxon>
        <taxon>Cnidaria</taxon>
        <taxon>Anthozoa</taxon>
        <taxon>Hexacorallia</taxon>
        <taxon>Actiniaria</taxon>
        <taxon>Edwardsiidae</taxon>
        <taxon>Nematostella</taxon>
    </lineage>
</organism>
<proteinExistence type="predicted"/>
<dbReference type="FunFam" id="3.30.70.330:FF:001586">
    <property type="match status" value="1"/>
</dbReference>